<organism evidence="5 6">
    <name type="scientific">Chloebia gouldiae</name>
    <name type="common">Gouldian finch</name>
    <name type="synonym">Erythrura gouldiae</name>
    <dbReference type="NCBI Taxonomy" id="44316"/>
    <lineage>
        <taxon>Eukaryota</taxon>
        <taxon>Metazoa</taxon>
        <taxon>Chordata</taxon>
        <taxon>Craniata</taxon>
        <taxon>Vertebrata</taxon>
        <taxon>Euteleostomi</taxon>
        <taxon>Archelosauria</taxon>
        <taxon>Archosauria</taxon>
        <taxon>Dinosauria</taxon>
        <taxon>Saurischia</taxon>
        <taxon>Theropoda</taxon>
        <taxon>Coelurosauria</taxon>
        <taxon>Aves</taxon>
        <taxon>Neognathae</taxon>
        <taxon>Neoaves</taxon>
        <taxon>Telluraves</taxon>
        <taxon>Australaves</taxon>
        <taxon>Passeriformes</taxon>
        <taxon>Passeroidea</taxon>
        <taxon>Passeridae</taxon>
        <taxon>Chloebia</taxon>
    </lineage>
</organism>
<dbReference type="Proteomes" id="UP000276834">
    <property type="component" value="Unassembled WGS sequence"/>
</dbReference>
<dbReference type="InterPro" id="IPR025257">
    <property type="entry name" value="MINDY-3/4_CD"/>
</dbReference>
<dbReference type="GO" id="GO:1990380">
    <property type="term" value="F:K48-linked deubiquitinase activity"/>
    <property type="evidence" value="ECO:0007669"/>
    <property type="project" value="UniProtKB-UniRule"/>
</dbReference>
<dbReference type="OrthoDB" id="10263628at2759"/>
<dbReference type="GO" id="GO:0004843">
    <property type="term" value="F:cysteine-type deubiquitinase activity"/>
    <property type="evidence" value="ECO:0007669"/>
    <property type="project" value="UniProtKB-UniRule"/>
</dbReference>
<feature type="region of interest" description="Disordered" evidence="3">
    <location>
        <begin position="35"/>
        <end position="79"/>
    </location>
</feature>
<gene>
    <name evidence="5" type="ORF">DV515_00013225</name>
</gene>
<comment type="caution">
    <text evidence="5">The sequence shown here is derived from an EMBL/GenBank/DDBJ whole genome shotgun (WGS) entry which is preliminary data.</text>
</comment>
<sequence>MGDRRAEHTALEEIASRISDLSKWREIFSFRGLEISSTTHQQGQSSAGHGPPEARESPGSQPPSSVPQPFLLPQGVGGRPIPPDSAMRLQKLLFRSTAPLFSREWAAAHFRFHPPHSDLAYALQAGKGGTRAILAAVQAHIIAYLLFTRQTECTHLERLCRVGRQEQGQALATALAETLWAAGGGSRAVVCLVTAPITTMPREGYRANSFTERIRLFEFMEKAAAQGFISDHINCFKAEGSHGVILFLYSLLFSRTLERQGGAVLPLAQAQCCPDDLICAWSHRVQEDLGDTAPLLNISSGNVSCTERPPGQVSPGLRTPRLPVWLCSVSGRHSVLFGTDSRLLSDWKSERIFHLYFYTGQQEQTQTAHLTIDTHSHHWEEAQREGPCSPGKRRPALEMAIRTKWAGATVSWNGTDPFF</sequence>
<dbReference type="GO" id="GO:0071108">
    <property type="term" value="P:protein K48-linked deubiquitination"/>
    <property type="evidence" value="ECO:0007669"/>
    <property type="project" value="InterPro"/>
</dbReference>
<feature type="compositionally biased region" description="Polar residues" evidence="3">
    <location>
        <begin position="35"/>
        <end position="47"/>
    </location>
</feature>
<keyword evidence="6" id="KW-1185">Reference proteome</keyword>
<evidence type="ECO:0000313" key="6">
    <source>
        <dbReference type="Proteomes" id="UP000276834"/>
    </source>
</evidence>
<evidence type="ECO:0000313" key="5">
    <source>
        <dbReference type="EMBL" id="RLV94206.1"/>
    </source>
</evidence>
<keyword evidence="2" id="KW-0788">Thiol protease</keyword>
<keyword evidence="2" id="KW-0378">Hydrolase</keyword>
<dbReference type="EMBL" id="QUSF01000086">
    <property type="protein sequence ID" value="RLV94206.1"/>
    <property type="molecule type" value="Genomic_DNA"/>
</dbReference>
<keyword evidence="2" id="KW-0833">Ubl conjugation pathway</keyword>
<dbReference type="PANTHER" id="PTHR12473">
    <property type="entry name" value="UBIQUITIN CARBOXYL-TERMINAL HYDROLASE MINDY-4-RELATED"/>
    <property type="match status" value="1"/>
</dbReference>
<dbReference type="AlphaFoldDB" id="A0A3L8S1Z2"/>
<comment type="similarity">
    <text evidence="1 2">Belongs to the MINDY deubiquitinase family. FAM188 subfamily.</text>
</comment>
<reference evidence="5 6" key="1">
    <citation type="journal article" date="2018" name="Proc. R. Soc. B">
        <title>A non-coding region near Follistatin controls head colour polymorphism in the Gouldian finch.</title>
        <authorList>
            <person name="Toomey M.B."/>
            <person name="Marques C.I."/>
            <person name="Andrade P."/>
            <person name="Araujo P.M."/>
            <person name="Sabatino S."/>
            <person name="Gazda M.A."/>
            <person name="Afonso S."/>
            <person name="Lopes R.J."/>
            <person name="Corbo J.C."/>
            <person name="Carneiro M."/>
        </authorList>
    </citation>
    <scope>NUCLEOTIDE SEQUENCE [LARGE SCALE GENOMIC DNA]</scope>
    <source>
        <strain evidence="5">Red01</strain>
        <tissue evidence="5">Muscle</tissue>
    </source>
</reference>
<protein>
    <recommendedName>
        <fullName evidence="2">Ubiquitin carboxyl-terminal hydrolase MINDY</fullName>
        <ecNumber evidence="2">3.4.19.12</ecNumber>
    </recommendedName>
</protein>
<dbReference type="GO" id="GO:0006508">
    <property type="term" value="P:proteolysis"/>
    <property type="evidence" value="ECO:0007669"/>
    <property type="project" value="UniProtKB-KW"/>
</dbReference>
<evidence type="ECO:0000256" key="3">
    <source>
        <dbReference type="SAM" id="MobiDB-lite"/>
    </source>
</evidence>
<dbReference type="Pfam" id="PF13898">
    <property type="entry name" value="MINDY-3_4_CD"/>
    <property type="match status" value="2"/>
</dbReference>
<dbReference type="SMART" id="SM01174">
    <property type="entry name" value="DUF4205"/>
    <property type="match status" value="1"/>
</dbReference>
<comment type="catalytic activity">
    <reaction evidence="2">
        <text>Thiol-dependent hydrolysis of ester, thioester, amide, peptide and isopeptide bonds formed by the C-terminal Gly of ubiquitin (a 76-residue protein attached to proteins as an intracellular targeting signal).</text>
        <dbReference type="EC" id="3.4.19.12"/>
    </reaction>
</comment>
<name>A0A3L8S1Z2_CHLGU</name>
<accession>A0A3L8S1Z2</accession>
<comment type="function">
    <text evidence="2">Hydrolase that can remove 'Lys-48'-linked conjugated ubiquitin from proteins.</text>
</comment>
<evidence type="ECO:0000256" key="1">
    <source>
        <dbReference type="ARBA" id="ARBA00011074"/>
    </source>
</evidence>
<evidence type="ECO:0000259" key="4">
    <source>
        <dbReference type="SMART" id="SM01174"/>
    </source>
</evidence>
<dbReference type="PANTHER" id="PTHR12473:SF18">
    <property type="entry name" value="INACTIVE UBIQUITIN CARBOXYL-TERMINAL HYDROLASE MINDY-4B"/>
    <property type="match status" value="1"/>
</dbReference>
<dbReference type="EC" id="3.4.19.12" evidence="2"/>
<evidence type="ECO:0000256" key="2">
    <source>
        <dbReference type="RuleBase" id="RU367088"/>
    </source>
</evidence>
<dbReference type="InterPro" id="IPR039785">
    <property type="entry name" value="MINY3/4"/>
</dbReference>
<proteinExistence type="inferred from homology"/>
<feature type="domain" description="Deubiquitinating enzyme MINDY-3/4 conserved" evidence="4">
    <location>
        <begin position="90"/>
        <end position="414"/>
    </location>
</feature>
<keyword evidence="2" id="KW-0645">Protease</keyword>